<dbReference type="AlphaFoldDB" id="A0A7M3S9E9"/>
<protein>
    <submittedName>
        <fullName evidence="3">2-C-methyl-D-erythritol 4-phosphate cytidylyltransferase</fullName>
    </submittedName>
</protein>
<evidence type="ECO:0000256" key="1">
    <source>
        <dbReference type="ARBA" id="ARBA00022679"/>
    </source>
</evidence>
<dbReference type="NCBIfam" id="NF001183">
    <property type="entry name" value="PRK00155.1-3"/>
    <property type="match status" value="1"/>
</dbReference>
<dbReference type="CDD" id="cd02516">
    <property type="entry name" value="CDP-ME_synthetase"/>
    <property type="match status" value="1"/>
</dbReference>
<dbReference type="PANTHER" id="PTHR43015">
    <property type="entry name" value="D-RIBITOL-5-PHOSPHATE CYTIDYLYLTRANSFERASE"/>
    <property type="match status" value="1"/>
</dbReference>
<gene>
    <name evidence="3" type="ORF">bsdcttw_42570</name>
</gene>
<proteinExistence type="predicted"/>
<evidence type="ECO:0000313" key="4">
    <source>
        <dbReference type="Proteomes" id="UP000515703"/>
    </source>
</evidence>
<organism evidence="3 4">
    <name type="scientific">Anaerocolumna chitinilytica</name>
    <dbReference type="NCBI Taxonomy" id="1727145"/>
    <lineage>
        <taxon>Bacteria</taxon>
        <taxon>Bacillati</taxon>
        <taxon>Bacillota</taxon>
        <taxon>Clostridia</taxon>
        <taxon>Lachnospirales</taxon>
        <taxon>Lachnospiraceae</taxon>
        <taxon>Anaerocolumna</taxon>
    </lineage>
</organism>
<dbReference type="InterPro" id="IPR034683">
    <property type="entry name" value="IspD/TarI"/>
</dbReference>
<dbReference type="EMBL" id="AP023368">
    <property type="protein sequence ID" value="BCK01217.1"/>
    <property type="molecule type" value="Genomic_DNA"/>
</dbReference>
<name>A0A7M3S9E9_9FIRM</name>
<dbReference type="Proteomes" id="UP000515703">
    <property type="component" value="Chromosome"/>
</dbReference>
<reference evidence="3 4" key="2">
    <citation type="submission" date="2020-08" db="EMBL/GenBank/DDBJ databases">
        <authorList>
            <person name="Ueki A."/>
            <person name="Tonouchi A."/>
        </authorList>
    </citation>
    <scope>NUCLEOTIDE SEQUENCE [LARGE SCALE GENOMIC DNA]</scope>
    <source>
        <strain evidence="3 4">CTTW</strain>
    </source>
</reference>
<dbReference type="SUPFAM" id="SSF53448">
    <property type="entry name" value="Nucleotide-diphospho-sugar transferases"/>
    <property type="match status" value="1"/>
</dbReference>
<dbReference type="RefSeq" id="WP_185256810.1">
    <property type="nucleotide sequence ID" value="NZ_AP023368.1"/>
</dbReference>
<keyword evidence="1 3" id="KW-0808">Transferase</keyword>
<dbReference type="GO" id="GO:0005829">
    <property type="term" value="C:cytosol"/>
    <property type="evidence" value="ECO:0007669"/>
    <property type="project" value="TreeGrafter"/>
</dbReference>
<dbReference type="PANTHER" id="PTHR43015:SF1">
    <property type="entry name" value="D-RIBITOL-5-PHOSPHATE CYTIDYLYLTRANSFERASE"/>
    <property type="match status" value="1"/>
</dbReference>
<dbReference type="Pfam" id="PF01128">
    <property type="entry name" value="IspD"/>
    <property type="match status" value="1"/>
</dbReference>
<dbReference type="GO" id="GO:0070567">
    <property type="term" value="F:cytidylyltransferase activity"/>
    <property type="evidence" value="ECO:0007669"/>
    <property type="project" value="InterPro"/>
</dbReference>
<evidence type="ECO:0000313" key="3">
    <source>
        <dbReference type="EMBL" id="BCK01217.1"/>
    </source>
</evidence>
<sequence>MIYAGILAAGVGARMHRQDLPKQFLNLGSKPIIIQTLEQFYINAKVGKVIVVAPEDWTQYAEDLINQYDNMGTEISVIVGGINKTISVKAVVEYITQNYGINDDDILITHDAVRPFITQRMIDDNIETAKKYGAASTVVATNDTIVVSNDGKTLSEVPLKAKMLAEQTPSTFNLKMLSEMFHKVVDNRASIESETELARLYISQGYSMRLVDGEYSNMKIINPYDLEVAEALLRERKV</sequence>
<dbReference type="Gene3D" id="3.90.550.10">
    <property type="entry name" value="Spore Coat Polysaccharide Biosynthesis Protein SpsA, Chain A"/>
    <property type="match status" value="1"/>
</dbReference>
<reference evidence="3 4" key="1">
    <citation type="submission" date="2020-08" db="EMBL/GenBank/DDBJ databases">
        <title>Draft genome sequencing of an Anaerocolumna strain isolated from anoxic soil subjected to BSD treatment.</title>
        <authorList>
            <person name="Uek A."/>
            <person name="Tonouchi A."/>
        </authorList>
    </citation>
    <scope>NUCLEOTIDE SEQUENCE [LARGE SCALE GENOMIC DNA]</scope>
    <source>
        <strain evidence="3 4">CTTW</strain>
    </source>
</reference>
<accession>A0A7M3S9E9</accession>
<keyword evidence="2 3" id="KW-0548">Nucleotidyltransferase</keyword>
<evidence type="ECO:0000256" key="2">
    <source>
        <dbReference type="ARBA" id="ARBA00022695"/>
    </source>
</evidence>
<dbReference type="KEGG" id="acht:bsdcttw_42570"/>
<dbReference type="InterPro" id="IPR029044">
    <property type="entry name" value="Nucleotide-diphossugar_trans"/>
</dbReference>
<keyword evidence="4" id="KW-1185">Reference proteome</keyword>